<keyword evidence="2" id="KW-1185">Reference proteome</keyword>
<sequence>MFLYREGEGRRRRRGGEEEQLQIRFTFALPHWDEDLSHKFHLDGGHVGPGVKRRLSAANDGLAWNHQDTRAEGTCPT</sequence>
<name>A0A4Z2GEL7_9TELE</name>
<proteinExistence type="predicted"/>
<reference evidence="1 2" key="1">
    <citation type="submission" date="2019-03" db="EMBL/GenBank/DDBJ databases">
        <title>First draft genome of Liparis tanakae, snailfish: a comprehensive survey of snailfish specific genes.</title>
        <authorList>
            <person name="Kim W."/>
            <person name="Song I."/>
            <person name="Jeong J.-H."/>
            <person name="Kim D."/>
            <person name="Kim S."/>
            <person name="Ryu S."/>
            <person name="Song J.Y."/>
            <person name="Lee S.K."/>
        </authorList>
    </citation>
    <scope>NUCLEOTIDE SEQUENCE [LARGE SCALE GENOMIC DNA]</scope>
    <source>
        <tissue evidence="1">Muscle</tissue>
    </source>
</reference>
<comment type="caution">
    <text evidence="1">The sequence shown here is derived from an EMBL/GenBank/DDBJ whole genome shotgun (WGS) entry which is preliminary data.</text>
</comment>
<organism evidence="1 2">
    <name type="scientific">Liparis tanakae</name>
    <name type="common">Tanaka's snailfish</name>
    <dbReference type="NCBI Taxonomy" id="230148"/>
    <lineage>
        <taxon>Eukaryota</taxon>
        <taxon>Metazoa</taxon>
        <taxon>Chordata</taxon>
        <taxon>Craniata</taxon>
        <taxon>Vertebrata</taxon>
        <taxon>Euteleostomi</taxon>
        <taxon>Actinopterygii</taxon>
        <taxon>Neopterygii</taxon>
        <taxon>Teleostei</taxon>
        <taxon>Neoteleostei</taxon>
        <taxon>Acanthomorphata</taxon>
        <taxon>Eupercaria</taxon>
        <taxon>Perciformes</taxon>
        <taxon>Cottioidei</taxon>
        <taxon>Cottales</taxon>
        <taxon>Liparidae</taxon>
        <taxon>Liparis</taxon>
    </lineage>
</organism>
<evidence type="ECO:0000313" key="1">
    <source>
        <dbReference type="EMBL" id="TNN52006.1"/>
    </source>
</evidence>
<accession>A0A4Z2GEL7</accession>
<dbReference type="AlphaFoldDB" id="A0A4Z2GEL7"/>
<dbReference type="Proteomes" id="UP000314294">
    <property type="component" value="Unassembled WGS sequence"/>
</dbReference>
<protein>
    <submittedName>
        <fullName evidence="1">Uncharacterized protein</fullName>
    </submittedName>
</protein>
<dbReference type="EMBL" id="SRLO01000563">
    <property type="protein sequence ID" value="TNN52006.1"/>
    <property type="molecule type" value="Genomic_DNA"/>
</dbReference>
<evidence type="ECO:0000313" key="2">
    <source>
        <dbReference type="Proteomes" id="UP000314294"/>
    </source>
</evidence>
<gene>
    <name evidence="1" type="ORF">EYF80_037812</name>
</gene>